<evidence type="ECO:0000313" key="2">
    <source>
        <dbReference type="Proteomes" id="UP000600588"/>
    </source>
</evidence>
<dbReference type="EMBL" id="JACVXB010000007">
    <property type="protein sequence ID" value="MBD0833360.1"/>
    <property type="molecule type" value="Genomic_DNA"/>
</dbReference>
<evidence type="ECO:0000313" key="1">
    <source>
        <dbReference type="EMBL" id="MBD0833360.1"/>
    </source>
</evidence>
<keyword evidence="2" id="KW-1185">Reference proteome</keyword>
<evidence type="ECO:0008006" key="3">
    <source>
        <dbReference type="Google" id="ProtNLM"/>
    </source>
</evidence>
<reference evidence="1 2" key="1">
    <citation type="submission" date="2020-09" db="EMBL/GenBank/DDBJ databases">
        <title>TT11 complete genome.</title>
        <authorList>
            <person name="Wu Z."/>
        </authorList>
    </citation>
    <scope>NUCLEOTIDE SEQUENCE [LARGE SCALE GENOMIC DNA]</scope>
    <source>
        <strain evidence="1 2">TT11</strain>
    </source>
</reference>
<name>A0A8J6Q980_9FLAO</name>
<protein>
    <recommendedName>
        <fullName evidence="3">NERD domain-containing protein</fullName>
    </recommendedName>
</protein>
<gene>
    <name evidence="1" type="ORF">ICJ83_14585</name>
</gene>
<organism evidence="1 2">
    <name type="scientific">Aestuariibaculum sediminum</name>
    <dbReference type="NCBI Taxonomy" id="2770637"/>
    <lineage>
        <taxon>Bacteria</taxon>
        <taxon>Pseudomonadati</taxon>
        <taxon>Bacteroidota</taxon>
        <taxon>Flavobacteriia</taxon>
        <taxon>Flavobacteriales</taxon>
        <taxon>Flavobacteriaceae</taxon>
    </lineage>
</organism>
<dbReference type="RefSeq" id="WP_188231139.1">
    <property type="nucleotide sequence ID" value="NZ_JACVXB010000007.1"/>
</dbReference>
<dbReference type="AlphaFoldDB" id="A0A8J6Q980"/>
<comment type="caution">
    <text evidence="1">The sequence shown here is derived from an EMBL/GenBank/DDBJ whole genome shotgun (WGS) entry which is preliminary data.</text>
</comment>
<proteinExistence type="predicted"/>
<dbReference type="Proteomes" id="UP000600588">
    <property type="component" value="Unassembled WGS sequence"/>
</dbReference>
<accession>A0A8J6Q980</accession>
<sequence>MSINIEEKSLELKSYVSQYDTKTFLGDLSTLLQMVPMQNIPYSLEGLVAPQRQLFYLAGLHLTSKKDENEEVKYQYTEEEWDHIKILLIEIENGYEEKFYPNDGEVLDDIDAQKRIIALMYHLNYFNQGDLNYEEQIIERVLNYFAPFENEIQAHFGLTLSEFISVYRFLDEMLHQKLNSVLPSPEDKTWDDIGLDKFVEGITNPDKMHLAVPESYIRMSESLMDPGKKYRFTLKELIDEFGSNISNAFIDALCVKRQESAFLYYTEINPYFNYPIFEVDKNEYQSMDIKQIIIAIYNQLLDFVVSKSSITEAFYKHRGNELENKIVNLFKSLFGEEAFVYQSYYTEVGNEQDILILYKGMALIIEAKASKRREPRSDPDKAYGLIRTNFDKVIQKGYDQAFRVKEKFLKGEKFYIYEDLALKNQIIQINTKNYHSVFSLIVTLERFGQIQTDLDSMIDIDERDEMPLSICIDDLEVFLLSLKKRGFKFSELLRYLNLREYLHGGLLCGDELEICGAILDKQIPDKLLKSDKIIKTHPDHAKMFDDYYHEGLGFENEINLDRKTSGKFITLFR</sequence>